<evidence type="ECO:0000313" key="5">
    <source>
        <dbReference type="Proteomes" id="UP001642260"/>
    </source>
</evidence>
<organism evidence="4 5">
    <name type="scientific">Eruca vesicaria subsp. sativa</name>
    <name type="common">Garden rocket</name>
    <name type="synonym">Eruca sativa</name>
    <dbReference type="NCBI Taxonomy" id="29727"/>
    <lineage>
        <taxon>Eukaryota</taxon>
        <taxon>Viridiplantae</taxon>
        <taxon>Streptophyta</taxon>
        <taxon>Embryophyta</taxon>
        <taxon>Tracheophyta</taxon>
        <taxon>Spermatophyta</taxon>
        <taxon>Magnoliopsida</taxon>
        <taxon>eudicotyledons</taxon>
        <taxon>Gunneridae</taxon>
        <taxon>Pentapetalae</taxon>
        <taxon>rosids</taxon>
        <taxon>malvids</taxon>
        <taxon>Brassicales</taxon>
        <taxon>Brassicaceae</taxon>
        <taxon>Brassiceae</taxon>
        <taxon>Eruca</taxon>
    </lineage>
</organism>
<dbReference type="InterPro" id="IPR001790">
    <property type="entry name" value="Ribosomal_uL10"/>
</dbReference>
<dbReference type="InterPro" id="IPR050323">
    <property type="entry name" value="Ribosomal_protein_uL10"/>
</dbReference>
<proteinExistence type="inferred from homology"/>
<evidence type="ECO:0000256" key="2">
    <source>
        <dbReference type="ARBA" id="ARBA00022980"/>
    </source>
</evidence>
<gene>
    <name evidence="4" type="ORF">ERUC_LOCUS30742</name>
</gene>
<reference evidence="4 5" key="1">
    <citation type="submission" date="2022-03" db="EMBL/GenBank/DDBJ databases">
        <authorList>
            <person name="Macdonald S."/>
            <person name="Ahmed S."/>
            <person name="Newling K."/>
        </authorList>
    </citation>
    <scope>NUCLEOTIDE SEQUENCE [LARGE SCALE GENOMIC DNA]</scope>
</reference>
<dbReference type="Proteomes" id="UP001642260">
    <property type="component" value="Unassembled WGS sequence"/>
</dbReference>
<comment type="similarity">
    <text evidence="1">Belongs to the universal ribosomal protein uL10 family.</text>
</comment>
<protein>
    <submittedName>
        <fullName evidence="4">Uncharacterized protein</fullName>
    </submittedName>
</protein>
<evidence type="ECO:0000256" key="3">
    <source>
        <dbReference type="ARBA" id="ARBA00023274"/>
    </source>
</evidence>
<keyword evidence="3" id="KW-0687">Ribonucleoprotein</keyword>
<dbReference type="InterPro" id="IPR043141">
    <property type="entry name" value="Ribosomal_uL10-like_sf"/>
</dbReference>
<evidence type="ECO:0000313" key="4">
    <source>
        <dbReference type="EMBL" id="CAH8367117.1"/>
    </source>
</evidence>
<dbReference type="Gene3D" id="3.30.70.1730">
    <property type="match status" value="1"/>
</dbReference>
<keyword evidence="5" id="KW-1185">Reference proteome</keyword>
<keyword evidence="2" id="KW-0689">Ribosomal protein</keyword>
<dbReference type="PANTHER" id="PTHR45699">
    <property type="entry name" value="60S ACIDIC RIBOSOMAL PROTEIN P0"/>
    <property type="match status" value="1"/>
</dbReference>
<dbReference type="EMBL" id="CAKOAT010401821">
    <property type="protein sequence ID" value="CAH8367117.1"/>
    <property type="molecule type" value="Genomic_DNA"/>
</dbReference>
<sequence>MFFINLGNILTKDKTRLSLRARHLCSDLFHGNRLQRDEEIADGDGENIGARDGVTAVEEETEFGGGGCWGGDLFGGDGVDDDDDTNPLSSSLHFMGKNTMMKRSVEIHAKNTGNTGILNLILLFQGNVGLIFTKGDFKEVSEEFAKYKVGAPTRVGLVAPIDVVVQPGHTGLDTSQTSFFQEPVKTRDARVNGALRRSKLLATVYVLKG</sequence>
<evidence type="ECO:0000256" key="1">
    <source>
        <dbReference type="ARBA" id="ARBA00008889"/>
    </source>
</evidence>
<dbReference type="Pfam" id="PF00466">
    <property type="entry name" value="Ribosomal_L10"/>
    <property type="match status" value="1"/>
</dbReference>
<dbReference type="PANTHER" id="PTHR45699:SF25">
    <property type="entry name" value="LARGE RIBOSOMAL SUBUNIT PROTEIN UL10X-RELATED"/>
    <property type="match status" value="1"/>
</dbReference>
<dbReference type="SUPFAM" id="SSF160369">
    <property type="entry name" value="Ribosomal protein L10-like"/>
    <property type="match status" value="1"/>
</dbReference>
<dbReference type="GO" id="GO:0005840">
    <property type="term" value="C:ribosome"/>
    <property type="evidence" value="ECO:0007669"/>
    <property type="project" value="UniProtKB-KW"/>
</dbReference>
<dbReference type="GO" id="GO:1990904">
    <property type="term" value="C:ribonucleoprotein complex"/>
    <property type="evidence" value="ECO:0007669"/>
    <property type="project" value="UniProtKB-KW"/>
</dbReference>
<accession>A0ABC8L8C9</accession>
<comment type="caution">
    <text evidence="4">The sequence shown here is derived from an EMBL/GenBank/DDBJ whole genome shotgun (WGS) entry which is preliminary data.</text>
</comment>
<name>A0ABC8L8C9_ERUVS</name>
<dbReference type="AlphaFoldDB" id="A0ABC8L8C9"/>